<feature type="region of interest" description="Disordered" evidence="7">
    <location>
        <begin position="31"/>
        <end position="89"/>
    </location>
</feature>
<dbReference type="InterPro" id="IPR011009">
    <property type="entry name" value="Kinase-like_dom_sf"/>
</dbReference>
<comment type="domain">
    <text evidence="6">The N-terminal zinc finger binds to poly(A) RNA.</text>
</comment>
<evidence type="ECO:0000256" key="7">
    <source>
        <dbReference type="SAM" id="MobiDB-lite"/>
    </source>
</evidence>
<comment type="domain">
    <text evidence="6">The pseudokinase domain, the coiled-coil (CC), and C-terminal knob domain (CK) form a structural unit (PKC) that forms an extensive high-affinity interaction surface for PAN2.</text>
</comment>
<dbReference type="InterPro" id="IPR000719">
    <property type="entry name" value="Prot_kinase_dom"/>
</dbReference>
<dbReference type="PANTHER" id="PTHR12272">
    <property type="entry name" value="DEADENYLATION COMPLEX SUBUNIT PAN3"/>
    <property type="match status" value="1"/>
</dbReference>
<accession>A0A6A4VXD4</accession>
<evidence type="ECO:0000256" key="5">
    <source>
        <dbReference type="ARBA" id="ARBA00023054"/>
    </source>
</evidence>
<dbReference type="GO" id="GO:0004672">
    <property type="term" value="F:protein kinase activity"/>
    <property type="evidence" value="ECO:0007669"/>
    <property type="project" value="InterPro"/>
</dbReference>
<feature type="domain" description="Protein kinase" evidence="8">
    <location>
        <begin position="229"/>
        <end position="507"/>
    </location>
</feature>
<dbReference type="SUPFAM" id="SSF56112">
    <property type="entry name" value="Protein kinase-like (PK-like)"/>
    <property type="match status" value="1"/>
</dbReference>
<comment type="subcellular location">
    <subcellularLocation>
        <location evidence="6">Cytoplasm</location>
        <location evidence="6">P-body</location>
    </subcellularLocation>
</comment>
<keyword evidence="1 6" id="KW-0963">Cytoplasm</keyword>
<protein>
    <recommendedName>
        <fullName evidence="6">PAN2-PAN3 deadenylation complex subunit PAN3</fullName>
    </recommendedName>
    <alternativeName>
        <fullName evidence="6">PAB1P-dependent poly(A)-specific ribonuclease</fullName>
    </alternativeName>
    <alternativeName>
        <fullName evidence="6">Poly(A)-nuclease deadenylation complex subunit 3</fullName>
        <shortName evidence="6">PAN deadenylation complex subunit 3</shortName>
    </alternativeName>
</protein>
<evidence type="ECO:0000256" key="1">
    <source>
        <dbReference type="ARBA" id="ARBA00022490"/>
    </source>
</evidence>
<keyword evidence="10" id="KW-1185">Reference proteome</keyword>
<dbReference type="InterPro" id="IPR030844">
    <property type="entry name" value="PAN3"/>
</dbReference>
<dbReference type="InterPro" id="IPR041332">
    <property type="entry name" value="Pan3_CK"/>
</dbReference>
<dbReference type="Gene3D" id="1.20.5.5160">
    <property type="match status" value="1"/>
</dbReference>
<keyword evidence="4 6" id="KW-0067">ATP-binding</keyword>
<comment type="caution">
    <text evidence="6">Lacks conserved residue(s) required for the propagation of feature annotation.</text>
</comment>
<dbReference type="Gene3D" id="1.10.510.10">
    <property type="entry name" value="Transferase(Phosphotransferase) domain 1"/>
    <property type="match status" value="1"/>
</dbReference>
<dbReference type="Gene3D" id="1.10.287.3700">
    <property type="match status" value="1"/>
</dbReference>
<evidence type="ECO:0000256" key="2">
    <source>
        <dbReference type="ARBA" id="ARBA00022664"/>
    </source>
</evidence>
<comment type="subunit">
    <text evidence="6">Homodimer. Forms a heterotrimer with a catalytic subunit PAN2 to form the poly(A)-nuclease (PAN) deadenylation complex. Interacts (via PAM-2 motif) with poly(A)-binding protein (via PABC domain), conferring substrate specificity of the enzyme complex.</text>
</comment>
<dbReference type="GO" id="GO:0000289">
    <property type="term" value="P:nuclear-transcribed mRNA poly(A) tail shortening"/>
    <property type="evidence" value="ECO:0007669"/>
    <property type="project" value="UniProtKB-UniRule"/>
</dbReference>
<keyword evidence="2 6" id="KW-0507">mRNA processing</keyword>
<dbReference type="EMBL" id="VIIS01001408">
    <property type="protein sequence ID" value="KAF0298845.1"/>
    <property type="molecule type" value="Genomic_DNA"/>
</dbReference>
<feature type="coiled-coil region" evidence="6">
    <location>
        <begin position="504"/>
        <end position="542"/>
    </location>
</feature>
<comment type="domain">
    <text evidence="6">Contains a pseudokinase domain. The protein kinase domain is predicted to be catalytically inactive because some of the residues important for catalytic activity are substituted and it lacks the equivalent of the binding site for a peptide substrate. However, it has retained an ATP-binding site and ATP-binding is required for mRNA degradation, stimulating the activity of the PAN2 nuclease in vitro. The nucleotide-binding site is juxtaposed to the RNase active site of PAN2 in the complex and may actually bind nucleosides of a poly(A) RNA rather than ATP, feeding the poly(A)-tail to the active site of the deadenylase and thus increasing the efficiency with which this distributive enzyme degrades oligo(A) RNAs.</text>
</comment>
<comment type="similarity">
    <text evidence="6">Belongs to the protein kinase superfamily. PAN3 family.</text>
</comment>
<name>A0A6A4VXD4_AMPAM</name>
<evidence type="ECO:0000256" key="4">
    <source>
        <dbReference type="ARBA" id="ARBA00022840"/>
    </source>
</evidence>
<dbReference type="Pfam" id="PF18101">
    <property type="entry name" value="Pan3_CK"/>
    <property type="match status" value="1"/>
</dbReference>
<feature type="binding site" evidence="6">
    <location>
        <begin position="392"/>
        <end position="393"/>
    </location>
    <ligand>
        <name>ATP</name>
        <dbReference type="ChEBI" id="CHEBI:30616"/>
    </ligand>
</feature>
<evidence type="ECO:0000256" key="6">
    <source>
        <dbReference type="HAMAP-Rule" id="MF_03181"/>
    </source>
</evidence>
<keyword evidence="3 6" id="KW-0547">Nucleotide-binding</keyword>
<evidence type="ECO:0000256" key="3">
    <source>
        <dbReference type="ARBA" id="ARBA00022741"/>
    </source>
</evidence>
<evidence type="ECO:0000313" key="10">
    <source>
        <dbReference type="Proteomes" id="UP000440578"/>
    </source>
</evidence>
<comment type="caution">
    <text evidence="9">The sequence shown here is derived from an EMBL/GenBank/DDBJ whole genome shotgun (WGS) entry which is preliminary data.</text>
</comment>
<evidence type="ECO:0000313" key="9">
    <source>
        <dbReference type="EMBL" id="KAF0298845.1"/>
    </source>
</evidence>
<keyword evidence="5 6" id="KW-0175">Coiled coil</keyword>
<dbReference type="AlphaFoldDB" id="A0A6A4VXD4"/>
<dbReference type="GO" id="GO:0005524">
    <property type="term" value="F:ATP binding"/>
    <property type="evidence" value="ECO:0007669"/>
    <property type="project" value="UniProtKB-UniRule"/>
</dbReference>
<gene>
    <name evidence="9" type="primary">PAN3_1</name>
    <name evidence="6" type="synonym">PAN3</name>
    <name evidence="9" type="ORF">FJT64_003846</name>
</gene>
<reference evidence="9 10" key="1">
    <citation type="submission" date="2019-07" db="EMBL/GenBank/DDBJ databases">
        <title>Draft genome assembly of a fouling barnacle, Amphibalanus amphitrite (Darwin, 1854): The first reference genome for Thecostraca.</title>
        <authorList>
            <person name="Kim W."/>
        </authorList>
    </citation>
    <scope>NUCLEOTIDE SEQUENCE [LARGE SCALE GENOMIC DNA]</scope>
    <source>
        <strain evidence="9">SNU_AA5</strain>
        <tissue evidence="9">Soma without cirri and trophi</tissue>
    </source>
</reference>
<evidence type="ECO:0000259" key="8">
    <source>
        <dbReference type="PROSITE" id="PS50011"/>
    </source>
</evidence>
<proteinExistence type="inferred from homology"/>
<dbReference type="FunFam" id="1.10.287.3700:FF:000001">
    <property type="entry name" value="PAN2-PAN3 deadenylation complex subunit PAN3"/>
    <property type="match status" value="1"/>
</dbReference>
<feature type="region of interest" description="Knob domain" evidence="6">
    <location>
        <begin position="543"/>
        <end position="645"/>
    </location>
</feature>
<sequence>MDNVFIPFSSSGLPQGSKLSTYLTSRVPDRPELSSALSGLTLSPAGKGRGLGPSARPFTPESTANGSPPQSAAAPAGPATAAGPPGQEAADAAPLFEENVGGTTYYFRAEDAAVQKSAEPPTITPPYTAYVAPPARLSDAQAATHPASFFVSDQLREAILRQQHVLLMQANPQAFPGACPSTRSEDLPTEVDNYHELCLYLPTEVDNYHELCLYLPTEVDNYHELCPLEPPGQPHKSSTFGYVTSAYKATNTKSGQCYCLRRIHGLRLSGTKCLQLVALWSKVNHSNLVTLRELFTTKSFGDNSVVMVYDFLPAAETLMARHFSQPPQLNGFADPFQDPSIPRPYSAQKNAVLRQQNALIPEPLIWSYVIQLTGALRQVHSSGLACRVLDPSKILVTGEYASPGGSDRLHINCCGVLDVLLFDNNATNPLAMVPHYQQEDLVSLGKLLLALSCNSLLAVQRDNFSTSISIVERHYSADLKALIMSLLMPPRPRTIEDVMPLIGARFYQQLDTSGRLAERLEDELGREVQNGRLFRLLAKMSAITERPELNLEPSWAETGDRYMLKLFRDYVFHAVTDEGRPFLDMAHVVQCLNKLDAGSSDKICLMSRDMQNVLVATYAELKQCFQRSFQEVFEETLAKEDAAAS</sequence>
<dbReference type="GO" id="GO:0008143">
    <property type="term" value="F:poly(A) binding"/>
    <property type="evidence" value="ECO:0007669"/>
    <property type="project" value="TreeGrafter"/>
</dbReference>
<dbReference type="GO" id="GO:0010606">
    <property type="term" value="P:positive regulation of cytoplasmic mRNA processing body assembly"/>
    <property type="evidence" value="ECO:0007669"/>
    <property type="project" value="UniProtKB-UniRule"/>
</dbReference>
<dbReference type="PROSITE" id="PS50011">
    <property type="entry name" value="PROTEIN_KINASE_DOM"/>
    <property type="match status" value="1"/>
</dbReference>
<dbReference type="PANTHER" id="PTHR12272:SF11">
    <property type="entry name" value="PAN2-PAN3 DEADENYLATION COMPLEX SUBUNIT PAN3"/>
    <property type="match status" value="1"/>
</dbReference>
<dbReference type="GO" id="GO:0031251">
    <property type="term" value="C:PAN complex"/>
    <property type="evidence" value="ECO:0007669"/>
    <property type="project" value="UniProtKB-UniRule"/>
</dbReference>
<organism evidence="9 10">
    <name type="scientific">Amphibalanus amphitrite</name>
    <name type="common">Striped barnacle</name>
    <name type="synonym">Balanus amphitrite</name>
    <dbReference type="NCBI Taxonomy" id="1232801"/>
    <lineage>
        <taxon>Eukaryota</taxon>
        <taxon>Metazoa</taxon>
        <taxon>Ecdysozoa</taxon>
        <taxon>Arthropoda</taxon>
        <taxon>Crustacea</taxon>
        <taxon>Multicrustacea</taxon>
        <taxon>Cirripedia</taxon>
        <taxon>Thoracica</taxon>
        <taxon>Thoracicalcarea</taxon>
        <taxon>Balanomorpha</taxon>
        <taxon>Balanoidea</taxon>
        <taxon>Balanidae</taxon>
        <taxon>Amphibalaninae</taxon>
        <taxon>Amphibalanus</taxon>
    </lineage>
</organism>
<feature type="compositionally biased region" description="Low complexity" evidence="7">
    <location>
        <begin position="64"/>
        <end position="89"/>
    </location>
</feature>
<dbReference type="Proteomes" id="UP000440578">
    <property type="component" value="Unassembled WGS sequence"/>
</dbReference>
<comment type="function">
    <text evidence="6">Regulatory subunit of the poly(A)-nuclease (PAN) deadenylation complex, one of two cytoplasmic mRNA deadenylases involved in general and miRNA-mediated mRNA turnover. PAN specifically shortens poly(A) tails of RNA and the activity is stimulated by poly(A)-binding protein (PABP). PAN deadenylation is followed by rapid degradation of the shortened mRNA tails by the CCR4-NOT complex. Deadenylated mRNAs are then degraded by two alternative mechanisms, namely exosome-mediated 3'-5' exonucleolytic degradation, or deadenlyation-dependent mRNA decaping and subsequent 5'-3' exonucleolytic degradation by XRN1. PAN3 acts as a positive regulator for PAN activity, recruiting the catalytic subunit PAN2 to mRNA via its interaction with RNA and PABP, and to miRNA targets via its interaction with GW182 family proteins.</text>
</comment>
<feature type="binding site" evidence="6">
    <location>
        <position position="261"/>
    </location>
    <ligand>
        <name>ATP</name>
        <dbReference type="ChEBI" id="CHEBI:30616"/>
    </ligand>
</feature>
<dbReference type="GO" id="GO:0000932">
    <property type="term" value="C:P-body"/>
    <property type="evidence" value="ECO:0007669"/>
    <property type="project" value="UniProtKB-SubCell"/>
</dbReference>
<dbReference type="HAMAP" id="MF_03181">
    <property type="entry name" value="PAN3"/>
    <property type="match status" value="1"/>
</dbReference>
<dbReference type="OrthoDB" id="204958at2759"/>
<dbReference type="GO" id="GO:0006397">
    <property type="term" value="P:mRNA processing"/>
    <property type="evidence" value="ECO:0007669"/>
    <property type="project" value="UniProtKB-KW"/>
</dbReference>